<comment type="subcellular location">
    <subcellularLocation>
        <location evidence="1">Membrane</location>
        <topology evidence="1">Multi-pass membrane protein</topology>
    </subcellularLocation>
</comment>
<evidence type="ECO:0000256" key="1">
    <source>
        <dbReference type="ARBA" id="ARBA00004141"/>
    </source>
</evidence>
<dbReference type="Proteomes" id="UP000038040">
    <property type="component" value="Unplaced"/>
</dbReference>
<dbReference type="AlphaFoldDB" id="A0A0N4UMV6"/>
<organism evidence="6 7">
    <name type="scientific">Dracunculus medinensis</name>
    <name type="common">Guinea worm</name>
    <dbReference type="NCBI Taxonomy" id="318479"/>
    <lineage>
        <taxon>Eukaryota</taxon>
        <taxon>Metazoa</taxon>
        <taxon>Ecdysozoa</taxon>
        <taxon>Nematoda</taxon>
        <taxon>Chromadorea</taxon>
        <taxon>Rhabditida</taxon>
        <taxon>Spirurina</taxon>
        <taxon>Dracunculoidea</taxon>
        <taxon>Dracunculidae</taxon>
        <taxon>Dracunculus</taxon>
    </lineage>
</organism>
<keyword evidence="4 5" id="KW-0472">Membrane</keyword>
<reference evidence="7" key="1">
    <citation type="submission" date="2017-02" db="UniProtKB">
        <authorList>
            <consortium name="WormBaseParasite"/>
        </authorList>
    </citation>
    <scope>IDENTIFICATION</scope>
</reference>
<dbReference type="PANTHER" id="PTHR21389:SF0">
    <property type="entry name" value="ETOPOSIDE-INDUCED PROTEIN 2.4 HOMOLOG"/>
    <property type="match status" value="1"/>
</dbReference>
<proteinExistence type="predicted"/>
<protein>
    <submittedName>
        <fullName evidence="7">GPI mannosyltransferase 2</fullName>
    </submittedName>
</protein>
<feature type="transmembrane region" description="Helical" evidence="5">
    <location>
        <begin position="53"/>
        <end position="71"/>
    </location>
</feature>
<accession>A0A0N4UMV6</accession>
<evidence type="ECO:0000256" key="3">
    <source>
        <dbReference type="ARBA" id="ARBA00022989"/>
    </source>
</evidence>
<dbReference type="GO" id="GO:0016020">
    <property type="term" value="C:membrane"/>
    <property type="evidence" value="ECO:0007669"/>
    <property type="project" value="UniProtKB-SubCell"/>
</dbReference>
<keyword evidence="3 5" id="KW-1133">Transmembrane helix</keyword>
<feature type="transmembrane region" description="Helical" evidence="5">
    <location>
        <begin position="83"/>
        <end position="105"/>
    </location>
</feature>
<name>A0A0N4UMV6_DRAME</name>
<feature type="transmembrane region" description="Helical" evidence="5">
    <location>
        <begin position="112"/>
        <end position="132"/>
    </location>
</feature>
<evidence type="ECO:0000313" key="7">
    <source>
        <dbReference type="WBParaSite" id="DME_0000920601-mRNA-1"/>
    </source>
</evidence>
<sequence length="133" mass="15570">LLPVLYFISSMFASSNDEHFSPTVFGILYFHLPPVIAIRFLCALWFSDIASDLISRFTFSFEYLWMFQGYLIQHRLSMIEQNWPYFLGFGMPLTVITMISNNFVVNAAIFGIFYPLFISSSCMVRFYSFLLIF</sequence>
<keyword evidence="2 5" id="KW-0812">Transmembrane</keyword>
<evidence type="ECO:0000256" key="4">
    <source>
        <dbReference type="ARBA" id="ARBA00023136"/>
    </source>
</evidence>
<evidence type="ECO:0000256" key="2">
    <source>
        <dbReference type="ARBA" id="ARBA00022692"/>
    </source>
</evidence>
<dbReference type="GO" id="GO:0016236">
    <property type="term" value="P:macroautophagy"/>
    <property type="evidence" value="ECO:0007669"/>
    <property type="project" value="TreeGrafter"/>
</dbReference>
<dbReference type="PANTHER" id="PTHR21389">
    <property type="entry name" value="P53 INDUCED PROTEIN"/>
    <property type="match status" value="1"/>
</dbReference>
<dbReference type="GO" id="GO:0005783">
    <property type="term" value="C:endoplasmic reticulum"/>
    <property type="evidence" value="ECO:0007669"/>
    <property type="project" value="TreeGrafter"/>
</dbReference>
<evidence type="ECO:0000313" key="6">
    <source>
        <dbReference type="Proteomes" id="UP000038040"/>
    </source>
</evidence>
<feature type="transmembrane region" description="Helical" evidence="5">
    <location>
        <begin position="20"/>
        <end position="46"/>
    </location>
</feature>
<dbReference type="WBParaSite" id="DME_0000920601-mRNA-1">
    <property type="protein sequence ID" value="DME_0000920601-mRNA-1"/>
    <property type="gene ID" value="DME_0000920601"/>
</dbReference>
<evidence type="ECO:0000256" key="5">
    <source>
        <dbReference type="SAM" id="Phobius"/>
    </source>
</evidence>